<organism evidence="1">
    <name type="scientific">Echinococcus granulosus</name>
    <name type="common">Hydatid tapeworm</name>
    <dbReference type="NCBI Taxonomy" id="6210"/>
    <lineage>
        <taxon>Eukaryota</taxon>
        <taxon>Metazoa</taxon>
        <taxon>Spiralia</taxon>
        <taxon>Lophotrochozoa</taxon>
        <taxon>Platyhelminthes</taxon>
        <taxon>Cestoda</taxon>
        <taxon>Eucestoda</taxon>
        <taxon>Cyclophyllidea</taxon>
        <taxon>Taeniidae</taxon>
        <taxon>Echinococcus</taxon>
        <taxon>Echinococcus granulosus group</taxon>
    </lineage>
</organism>
<name>A0A068WUN9_ECHGR</name>
<dbReference type="Proteomes" id="UP000492820">
    <property type="component" value="Unassembled WGS sequence"/>
</dbReference>
<dbReference type="AlphaFoldDB" id="A0A068WUN9"/>
<reference evidence="1 2" key="1">
    <citation type="journal article" date="2013" name="Nature">
        <title>The genomes of four tapeworm species reveal adaptations to parasitism.</title>
        <authorList>
            <person name="Tsai I.J."/>
            <person name="Zarowiecki M."/>
            <person name="Holroyd N."/>
            <person name="Garciarrubio A."/>
            <person name="Sanchez-Flores A."/>
            <person name="Brooks K.L."/>
            <person name="Tracey A."/>
            <person name="Bobes R.J."/>
            <person name="Fragoso G."/>
            <person name="Sciutto E."/>
            <person name="Aslett M."/>
            <person name="Beasley H."/>
            <person name="Bennett H.M."/>
            <person name="Cai J."/>
            <person name="Camicia F."/>
            <person name="Clark R."/>
            <person name="Cucher M."/>
            <person name="De Silva N."/>
            <person name="Day T.A."/>
            <person name="Deplazes P."/>
            <person name="Estrada K."/>
            <person name="Fernandez C."/>
            <person name="Holland P.W."/>
            <person name="Hou J."/>
            <person name="Hu S."/>
            <person name="Huckvale T."/>
            <person name="Hung S.S."/>
            <person name="Kamenetzky L."/>
            <person name="Keane J.A."/>
            <person name="Kiss F."/>
            <person name="Koziol U."/>
            <person name="Lambert O."/>
            <person name="Liu K."/>
            <person name="Luo X."/>
            <person name="Luo Y."/>
            <person name="Macchiaroli N."/>
            <person name="Nichol S."/>
            <person name="Paps J."/>
            <person name="Parkinson J."/>
            <person name="Pouchkina-Stantcheva N."/>
            <person name="Riddiford N."/>
            <person name="Rosenzvit M."/>
            <person name="Salinas G."/>
            <person name="Wasmuth J.D."/>
            <person name="Zamanian M."/>
            <person name="Zheng Y."/>
            <person name="Cai X."/>
            <person name="Soberon X."/>
            <person name="Olson P.D."/>
            <person name="Laclette J.P."/>
            <person name="Brehm K."/>
            <person name="Berriman M."/>
            <person name="Garciarrubio A."/>
            <person name="Bobes R.J."/>
            <person name="Fragoso G."/>
            <person name="Sanchez-Flores A."/>
            <person name="Estrada K."/>
            <person name="Cevallos M.A."/>
            <person name="Morett E."/>
            <person name="Gonzalez V."/>
            <person name="Portillo T."/>
            <person name="Ochoa-Leyva A."/>
            <person name="Jose M.V."/>
            <person name="Sciutto E."/>
            <person name="Landa A."/>
            <person name="Jimenez L."/>
            <person name="Valdes V."/>
            <person name="Carrero J.C."/>
            <person name="Larralde C."/>
            <person name="Morales-Montor J."/>
            <person name="Limon-Lason J."/>
            <person name="Soberon X."/>
            <person name="Laclette J.P."/>
        </authorList>
    </citation>
    <scope>NUCLEOTIDE SEQUENCE [LARGE SCALE GENOMIC DNA]</scope>
</reference>
<reference evidence="3" key="3">
    <citation type="submission" date="2020-10" db="UniProtKB">
        <authorList>
            <consortium name="WormBaseParasite"/>
        </authorList>
    </citation>
    <scope>IDENTIFICATION</scope>
</reference>
<gene>
    <name evidence="1" type="ORF">EgrG_000181400</name>
</gene>
<sequence length="430" mass="47411">MVIAEGVEITEANVPALCEAVWKSQVSYRLLEKVNAEIVELLERVLSAHPLDSANLESFAEAKFTSFTQSSSQWRLLFLQMLITLPGSALLAPLRNRLFPSTATITTFSLEVLLALVSTVTICCKGGTLLISDMLHDLLVQIFSSTWLPEAKITSPKKPPNLVALLDDSFSSSQQSPSTVVDPVDWRFCQLRHTLLIARQLATEDPRVTSFSYSQWWRECFSAPPDQAGVLATRRSLEFLATNLLRLLPHEMSAIYLQTQLTAASPFWLASSDPQEECCRAWREYADVGRDRLAELRMQRVSALPGIDADSAVLNVWSDEASALVNEFTRAMVRAAKASSTPKVPTAIVEMHLFRGQHLREVVMPMLRAPPPTLPADQRAVCAALVRCIEARFGGSVSGSGSSCGTTLMERRAPNVRVGRSGGKRARVKK</sequence>
<dbReference type="EMBL" id="LK028583">
    <property type="protein sequence ID" value="CDS21404.1"/>
    <property type="molecule type" value="Genomic_DNA"/>
</dbReference>
<dbReference type="WBParaSite" id="EgrG_000181400">
    <property type="protein sequence ID" value="EgrG_000181400"/>
    <property type="gene ID" value="EgrG_000181400"/>
</dbReference>
<accession>A0A068WUN9</accession>
<evidence type="ECO:0000313" key="3">
    <source>
        <dbReference type="WBParaSite" id="EgrG_000181400"/>
    </source>
</evidence>
<protein>
    <submittedName>
        <fullName evidence="1 3">Family S10 non peptidase ue S10 family</fullName>
    </submittedName>
</protein>
<dbReference type="OrthoDB" id="6261012at2759"/>
<proteinExistence type="predicted"/>
<reference evidence="1" key="2">
    <citation type="submission" date="2014-06" db="EMBL/GenBank/DDBJ databases">
        <authorList>
            <person name="Aslett M."/>
        </authorList>
    </citation>
    <scope>NUCLEOTIDE SEQUENCE</scope>
</reference>
<evidence type="ECO:0000313" key="1">
    <source>
        <dbReference type="EMBL" id="CDS21404.1"/>
    </source>
</evidence>
<evidence type="ECO:0000313" key="2">
    <source>
        <dbReference type="Proteomes" id="UP000492820"/>
    </source>
</evidence>